<dbReference type="InterPro" id="IPR001841">
    <property type="entry name" value="Znf_RING"/>
</dbReference>
<evidence type="ECO:0000256" key="2">
    <source>
        <dbReference type="ARBA" id="ARBA00022490"/>
    </source>
</evidence>
<dbReference type="InterPro" id="IPR008598">
    <property type="entry name" value="Di19_Zn-bd"/>
</dbReference>
<evidence type="ECO:0000256" key="9">
    <source>
        <dbReference type="PROSITE-ProRule" id="PRU00175"/>
    </source>
</evidence>
<keyword evidence="12" id="KW-1185">Reference proteome</keyword>
<dbReference type="Pfam" id="PF13923">
    <property type="entry name" value="zf-C3HC4_2"/>
    <property type="match status" value="1"/>
</dbReference>
<comment type="caution">
    <text evidence="11">The sequence shown here is derived from an EMBL/GenBank/DDBJ whole genome shotgun (WGS) entry which is preliminary data.</text>
</comment>
<dbReference type="Gene3D" id="3.30.40.10">
    <property type="entry name" value="Zinc/RING finger domain, C3HC4 (zinc finger)"/>
    <property type="match status" value="1"/>
</dbReference>
<dbReference type="PANTHER" id="PTHR46016:SF4">
    <property type="entry name" value="E3 UBIQUITIN-PROTEIN LIGASE RNF166"/>
    <property type="match status" value="1"/>
</dbReference>
<dbReference type="GO" id="GO:0061630">
    <property type="term" value="F:ubiquitin protein ligase activity"/>
    <property type="evidence" value="ECO:0007669"/>
    <property type="project" value="TreeGrafter"/>
</dbReference>
<protein>
    <recommendedName>
        <fullName evidence="6">E3 ubiquitin-protein ligase RNF166</fullName>
    </recommendedName>
    <alternativeName>
        <fullName evidence="8">RING finger protein 166</fullName>
    </alternativeName>
    <alternativeName>
        <fullName evidence="7">RING-type E3 ubiquitin transferase RNF166</fullName>
    </alternativeName>
</protein>
<evidence type="ECO:0000256" key="3">
    <source>
        <dbReference type="ARBA" id="ARBA00022723"/>
    </source>
</evidence>
<reference evidence="11" key="1">
    <citation type="submission" date="2022-02" db="EMBL/GenBank/DDBJ databases">
        <title>Atlantic sturgeon de novo genome assembly.</title>
        <authorList>
            <person name="Stock M."/>
            <person name="Klopp C."/>
            <person name="Guiguen Y."/>
            <person name="Cabau C."/>
            <person name="Parinello H."/>
            <person name="Santidrian Yebra-Pimentel E."/>
            <person name="Kuhl H."/>
            <person name="Dirks R.P."/>
            <person name="Guessner J."/>
            <person name="Wuertz S."/>
            <person name="Du K."/>
            <person name="Schartl M."/>
        </authorList>
    </citation>
    <scope>NUCLEOTIDE SEQUENCE</scope>
    <source>
        <strain evidence="11">STURGEONOMICS-FGT-2020</strain>
        <tissue evidence="11">Whole blood</tissue>
    </source>
</reference>
<evidence type="ECO:0000256" key="4">
    <source>
        <dbReference type="ARBA" id="ARBA00022771"/>
    </source>
</evidence>
<comment type="subcellular location">
    <subcellularLocation>
        <location evidence="1">Cytoplasm</location>
    </subcellularLocation>
</comment>
<name>A0AAD8GGK3_ACIOX</name>
<evidence type="ECO:0000256" key="6">
    <source>
        <dbReference type="ARBA" id="ARBA00039320"/>
    </source>
</evidence>
<dbReference type="GO" id="GO:0005737">
    <property type="term" value="C:cytoplasm"/>
    <property type="evidence" value="ECO:0007669"/>
    <property type="project" value="UniProtKB-SubCell"/>
</dbReference>
<dbReference type="Proteomes" id="UP001230051">
    <property type="component" value="Unassembled WGS sequence"/>
</dbReference>
<dbReference type="GO" id="GO:0000209">
    <property type="term" value="P:protein polyubiquitination"/>
    <property type="evidence" value="ECO:0007669"/>
    <property type="project" value="TreeGrafter"/>
</dbReference>
<evidence type="ECO:0000259" key="10">
    <source>
        <dbReference type="PROSITE" id="PS50089"/>
    </source>
</evidence>
<evidence type="ECO:0000313" key="11">
    <source>
        <dbReference type="EMBL" id="KAK1173753.1"/>
    </source>
</evidence>
<dbReference type="SMART" id="SM00184">
    <property type="entry name" value="RING"/>
    <property type="match status" value="1"/>
</dbReference>
<evidence type="ECO:0000256" key="7">
    <source>
        <dbReference type="ARBA" id="ARBA00041350"/>
    </source>
</evidence>
<dbReference type="PANTHER" id="PTHR46016">
    <property type="entry name" value="ZINC FINGER, RING/FYVE/PHD-TYPE"/>
    <property type="match status" value="1"/>
</dbReference>
<evidence type="ECO:0000256" key="8">
    <source>
        <dbReference type="ARBA" id="ARBA00041621"/>
    </source>
</evidence>
<accession>A0AAD8GGK3</accession>
<dbReference type="GO" id="GO:0008270">
    <property type="term" value="F:zinc ion binding"/>
    <property type="evidence" value="ECO:0007669"/>
    <property type="project" value="UniProtKB-KW"/>
</dbReference>
<dbReference type="PROSITE" id="PS00518">
    <property type="entry name" value="ZF_RING_1"/>
    <property type="match status" value="1"/>
</dbReference>
<dbReference type="EMBL" id="JAGXEW010000003">
    <property type="protein sequence ID" value="KAK1173753.1"/>
    <property type="molecule type" value="Genomic_DNA"/>
</dbReference>
<dbReference type="SUPFAM" id="SSF57850">
    <property type="entry name" value="RING/U-box"/>
    <property type="match status" value="1"/>
</dbReference>
<dbReference type="PROSITE" id="PS50089">
    <property type="entry name" value="ZF_RING_2"/>
    <property type="match status" value="1"/>
</dbReference>
<keyword evidence="3" id="KW-0479">Metal-binding</keyword>
<proteinExistence type="predicted"/>
<keyword evidence="5" id="KW-0862">Zinc</keyword>
<gene>
    <name evidence="11" type="primary">Rnf114</name>
    <name evidence="11" type="ORF">AOXY_G3943</name>
</gene>
<evidence type="ECO:0000256" key="1">
    <source>
        <dbReference type="ARBA" id="ARBA00004496"/>
    </source>
</evidence>
<organism evidence="11 12">
    <name type="scientific">Acipenser oxyrinchus oxyrinchus</name>
    <dbReference type="NCBI Taxonomy" id="40147"/>
    <lineage>
        <taxon>Eukaryota</taxon>
        <taxon>Metazoa</taxon>
        <taxon>Chordata</taxon>
        <taxon>Craniata</taxon>
        <taxon>Vertebrata</taxon>
        <taxon>Euteleostomi</taxon>
        <taxon>Actinopterygii</taxon>
        <taxon>Chondrostei</taxon>
        <taxon>Acipenseriformes</taxon>
        <taxon>Acipenseridae</taxon>
        <taxon>Acipenser</taxon>
    </lineage>
</organism>
<keyword evidence="4 9" id="KW-0863">Zinc-finger</keyword>
<dbReference type="InterPro" id="IPR051438">
    <property type="entry name" value="RNF_E3_ubiq-protein_ligase"/>
</dbReference>
<evidence type="ECO:0000256" key="5">
    <source>
        <dbReference type="ARBA" id="ARBA00022833"/>
    </source>
</evidence>
<sequence length="205" mass="22978">MDTGATDGDTPAEFECPVCKDVFVEPVCLPCQHVFCHCCLTESLKVKKHCPACRNPNIGQLTPATDVIKQMEGRRGTCMECHSVVPFSQMRSHRTSHVSAVNTQNIHDFRLSVMTFQCPYCQETGLDDLDLLNHCNENHGFDNRRVVCPICASMPHGDPSYQSRNFIGHLNLRHGFYIEDYVDTTQNDAINDQGAILASYNALLQ</sequence>
<dbReference type="GO" id="GO:0006511">
    <property type="term" value="P:ubiquitin-dependent protein catabolic process"/>
    <property type="evidence" value="ECO:0007669"/>
    <property type="project" value="TreeGrafter"/>
</dbReference>
<evidence type="ECO:0000313" key="12">
    <source>
        <dbReference type="Proteomes" id="UP001230051"/>
    </source>
</evidence>
<dbReference type="InterPro" id="IPR017907">
    <property type="entry name" value="Znf_RING_CS"/>
</dbReference>
<feature type="domain" description="RING-type" evidence="10">
    <location>
        <begin position="16"/>
        <end position="54"/>
    </location>
</feature>
<dbReference type="InterPro" id="IPR013083">
    <property type="entry name" value="Znf_RING/FYVE/PHD"/>
</dbReference>
<keyword evidence="2" id="KW-0963">Cytoplasm</keyword>
<dbReference type="AlphaFoldDB" id="A0AAD8GGK3"/>
<dbReference type="Pfam" id="PF05605">
    <property type="entry name" value="zf-Di19"/>
    <property type="match status" value="1"/>
</dbReference>